<dbReference type="InterPro" id="IPR007037">
    <property type="entry name" value="SIP_rossman_dom"/>
</dbReference>
<dbReference type="InterPro" id="IPR013113">
    <property type="entry name" value="SIP_FAD-bd"/>
</dbReference>
<dbReference type="Pfam" id="PF08021">
    <property type="entry name" value="FAD_binding_9"/>
    <property type="match status" value="1"/>
</dbReference>
<dbReference type="InterPro" id="IPR039261">
    <property type="entry name" value="FNR_nucleotide-bd"/>
</dbReference>
<dbReference type="PROSITE" id="PS51384">
    <property type="entry name" value="FAD_FR"/>
    <property type="match status" value="1"/>
</dbReference>
<dbReference type="STRING" id="871652.SAMN04515673_10717"/>
<reference evidence="3 4" key="1">
    <citation type="submission" date="2016-10" db="EMBL/GenBank/DDBJ databases">
        <authorList>
            <person name="de Groot N.N."/>
        </authorList>
    </citation>
    <scope>NUCLEOTIDE SEQUENCE [LARGE SCALE GENOMIC DNA]</scope>
    <source>
        <strain evidence="4">KMM 9023,NRIC 0796,JCM 17311,KCTC 23692</strain>
    </source>
</reference>
<organism evidence="3 4">
    <name type="scientific">Poseidonocella sedimentorum</name>
    <dbReference type="NCBI Taxonomy" id="871652"/>
    <lineage>
        <taxon>Bacteria</taxon>
        <taxon>Pseudomonadati</taxon>
        <taxon>Pseudomonadota</taxon>
        <taxon>Alphaproteobacteria</taxon>
        <taxon>Rhodobacterales</taxon>
        <taxon>Roseobacteraceae</taxon>
        <taxon>Poseidonocella</taxon>
    </lineage>
</organism>
<dbReference type="InterPro" id="IPR039374">
    <property type="entry name" value="SIP_fam"/>
</dbReference>
<dbReference type="Gene3D" id="3.40.50.80">
    <property type="entry name" value="Nucleotide-binding domain of ferredoxin-NADP reductase (FNR) module"/>
    <property type="match status" value="1"/>
</dbReference>
<dbReference type="CDD" id="cd06193">
    <property type="entry name" value="siderophore_interacting"/>
    <property type="match status" value="1"/>
</dbReference>
<evidence type="ECO:0000259" key="2">
    <source>
        <dbReference type="PROSITE" id="PS51384"/>
    </source>
</evidence>
<dbReference type="Gene3D" id="2.40.30.10">
    <property type="entry name" value="Translation factors"/>
    <property type="match status" value="1"/>
</dbReference>
<protein>
    <submittedName>
        <fullName evidence="3">NADPH-dependent ferric siderophore reductase, contains FAD-binding and SIP domains</fullName>
    </submittedName>
</protein>
<dbReference type="Proteomes" id="UP000199302">
    <property type="component" value="Unassembled WGS sequence"/>
</dbReference>
<proteinExistence type="inferred from homology"/>
<dbReference type="SUPFAM" id="SSF63380">
    <property type="entry name" value="Riboflavin synthase domain-like"/>
    <property type="match status" value="1"/>
</dbReference>
<feature type="domain" description="FAD-binding FR-type" evidence="2">
    <location>
        <begin position="107"/>
        <end position="228"/>
    </location>
</feature>
<evidence type="ECO:0000256" key="1">
    <source>
        <dbReference type="ARBA" id="ARBA00035644"/>
    </source>
</evidence>
<evidence type="ECO:0000313" key="4">
    <source>
        <dbReference type="Proteomes" id="UP000199302"/>
    </source>
</evidence>
<dbReference type="Pfam" id="PF04954">
    <property type="entry name" value="SIP"/>
    <property type="match status" value="1"/>
</dbReference>
<dbReference type="InterPro" id="IPR017938">
    <property type="entry name" value="Riboflavin_synthase-like_b-brl"/>
</dbReference>
<dbReference type="PANTHER" id="PTHR30157">
    <property type="entry name" value="FERRIC REDUCTASE, NADPH-DEPENDENT"/>
    <property type="match status" value="1"/>
</dbReference>
<gene>
    <name evidence="3" type="ORF">SAMN04515673_10717</name>
</gene>
<dbReference type="RefSeq" id="WP_177220534.1">
    <property type="nucleotide sequence ID" value="NZ_FOYI01000007.1"/>
</dbReference>
<name>A0A1I6E3L3_9RHOB</name>
<dbReference type="GO" id="GO:0016491">
    <property type="term" value="F:oxidoreductase activity"/>
    <property type="evidence" value="ECO:0007669"/>
    <property type="project" value="InterPro"/>
</dbReference>
<accession>A0A1I6E3L3</accession>
<evidence type="ECO:0000313" key="3">
    <source>
        <dbReference type="EMBL" id="SFR12132.1"/>
    </source>
</evidence>
<dbReference type="EMBL" id="FOYI01000007">
    <property type="protein sequence ID" value="SFR12132.1"/>
    <property type="molecule type" value="Genomic_DNA"/>
</dbReference>
<comment type="similarity">
    <text evidence="1">Belongs to the SIP oxidoreductase family.</text>
</comment>
<dbReference type="PANTHER" id="PTHR30157:SF0">
    <property type="entry name" value="NADPH-DEPENDENT FERRIC-CHELATE REDUCTASE"/>
    <property type="match status" value="1"/>
</dbReference>
<dbReference type="InterPro" id="IPR017927">
    <property type="entry name" value="FAD-bd_FR_type"/>
</dbReference>
<sequence length="340" mass="36254">MFKTHAELTQLPFETLARALRGLAQETGATVLEDGDAALRLEGPHGRFGIRARGAGLRIELESARRDHLVSLREGLAVQVAALSPELGAALRWAEPVAGAEAGALPTNFQFATLSESAPLGADFWRLTLRPDRPEAFGPEAIHFRFALPAPDNDAPEWPRLSETGALRWPEGDKALHRPVYTTRAIAGGAMIVDIYRHPGGRMSDWAAGARPGARVALIGPGGAGLVAAQELIMGADETGYPAVARIVEALPEGARATVFLRNRSGARDYPMPSHPGLDLRWFAPGEDLVGALEARITDAPGSYLWFGGPKREVAALRAGVAPLELGKGRSYLAGFWSEG</sequence>
<keyword evidence="4" id="KW-1185">Reference proteome</keyword>
<dbReference type="AlphaFoldDB" id="A0A1I6E3L3"/>